<evidence type="ECO:0000259" key="1">
    <source>
        <dbReference type="Pfam" id="PF07905"/>
    </source>
</evidence>
<evidence type="ECO:0000313" key="4">
    <source>
        <dbReference type="Proteomes" id="UP000474042"/>
    </source>
</evidence>
<name>A0A6L9ETK3_CLOBU</name>
<proteinExistence type="predicted"/>
<dbReference type="Pfam" id="PF07905">
    <property type="entry name" value="PucR"/>
    <property type="match status" value="1"/>
</dbReference>
<accession>A0A6L9ETK3</accession>
<sequence>MALTLDWLINRSSLNNLKCLTNTDILSVKIDSVNILDNPDVLKWIKKDELVITTGYIFKDSEDLQFNILRELKNIGCSGLGIKIKRFFHTIPENIINAANDIGLPIIEIPFYYSFSDISKIIYNELYNKNLTSIENEYTIINKISNCYFNNLGIDHMLKEISEIIHLSIVLTNSNNEIISLRLIPEDNQIINFSDNDEFELSNFSFPISINSNDGIMEVYKKFSINNVEFDVYALTLSSMAGSLCILLNQQDLSSENKSVLKKLINIISLELEKDKDFKAHTSLYNNLFFEYLISNEAKSDGEIIKLCNYYGFDYSKKRICINFTVNNTEDEFTSKQIFKIIHKSALQTLCTSHNSFVCTNNDIMTIFIFFSTDKNNIEIMNKTIDNLKILCEQLNDKLTCKYTVSISRCHEGIKTITTAFNDCIETSRLSFLFTENKNILLYNDLIHYHVLKKLPRAELRKLCDDNISLLTKYDEAKETNLVEVLKTYYRCKFNCSETSDALFIHRNTLSGRLEKIKHILNIDFNDYNKVFSLYLSICAYELLNSKYE</sequence>
<dbReference type="PANTHER" id="PTHR33744:SF1">
    <property type="entry name" value="DNA-BINDING TRANSCRIPTIONAL ACTIVATOR ADER"/>
    <property type="match status" value="1"/>
</dbReference>
<dbReference type="AlphaFoldDB" id="A0A6L9ETK3"/>
<dbReference type="InterPro" id="IPR042070">
    <property type="entry name" value="PucR_C-HTH_sf"/>
</dbReference>
<dbReference type="Pfam" id="PF13556">
    <property type="entry name" value="HTH_30"/>
    <property type="match status" value="1"/>
</dbReference>
<feature type="domain" description="Purine catabolism PurC-like" evidence="1">
    <location>
        <begin position="8"/>
        <end position="125"/>
    </location>
</feature>
<gene>
    <name evidence="3" type="ORF">GND98_019435</name>
</gene>
<protein>
    <submittedName>
        <fullName evidence="3">PucR family transcriptional regulator</fullName>
    </submittedName>
</protein>
<reference evidence="3 4" key="1">
    <citation type="submission" date="2020-01" db="EMBL/GenBank/DDBJ databases">
        <title>Genome sequence of a 1,3-propanediol producer, Clostridium butyricum S3.</title>
        <authorList>
            <person name="Zhou J."/>
        </authorList>
    </citation>
    <scope>NUCLEOTIDE SEQUENCE [LARGE SCALE GENOMIC DNA]</scope>
    <source>
        <strain evidence="3 4">S3</strain>
    </source>
</reference>
<dbReference type="Gene3D" id="1.10.10.2840">
    <property type="entry name" value="PucR C-terminal helix-turn-helix domain"/>
    <property type="match status" value="1"/>
</dbReference>
<evidence type="ECO:0000259" key="2">
    <source>
        <dbReference type="Pfam" id="PF13556"/>
    </source>
</evidence>
<dbReference type="InterPro" id="IPR025736">
    <property type="entry name" value="PucR_C-HTH_dom"/>
</dbReference>
<dbReference type="InterPro" id="IPR012914">
    <property type="entry name" value="PucR_dom"/>
</dbReference>
<feature type="domain" description="PucR C-terminal helix-turn-helix" evidence="2">
    <location>
        <begin position="482"/>
        <end position="538"/>
    </location>
</feature>
<comment type="caution">
    <text evidence="3">The sequence shown here is derived from an EMBL/GenBank/DDBJ whole genome shotgun (WGS) entry which is preliminary data.</text>
</comment>
<organism evidence="3 4">
    <name type="scientific">Clostridium butyricum</name>
    <dbReference type="NCBI Taxonomy" id="1492"/>
    <lineage>
        <taxon>Bacteria</taxon>
        <taxon>Bacillati</taxon>
        <taxon>Bacillota</taxon>
        <taxon>Clostridia</taxon>
        <taxon>Eubacteriales</taxon>
        <taxon>Clostridiaceae</taxon>
        <taxon>Clostridium</taxon>
    </lineage>
</organism>
<dbReference type="EMBL" id="WOFV02000128">
    <property type="protein sequence ID" value="NAS19932.1"/>
    <property type="molecule type" value="Genomic_DNA"/>
</dbReference>
<dbReference type="Proteomes" id="UP000474042">
    <property type="component" value="Unassembled WGS sequence"/>
</dbReference>
<dbReference type="InterPro" id="IPR051448">
    <property type="entry name" value="CdaR-like_regulators"/>
</dbReference>
<evidence type="ECO:0000313" key="3">
    <source>
        <dbReference type="EMBL" id="NAS19932.1"/>
    </source>
</evidence>
<dbReference type="PANTHER" id="PTHR33744">
    <property type="entry name" value="CARBOHYDRATE DIACID REGULATOR"/>
    <property type="match status" value="1"/>
</dbReference>